<dbReference type="InterPro" id="IPR016135">
    <property type="entry name" value="UBQ-conjugating_enzyme/RWD"/>
</dbReference>
<keyword evidence="9 14" id="KW-0863">Zinc-finger</keyword>
<dbReference type="GO" id="GO:0031090">
    <property type="term" value="C:organelle membrane"/>
    <property type="evidence" value="ECO:0007669"/>
    <property type="project" value="UniProtKB-ARBA"/>
</dbReference>
<evidence type="ECO:0000313" key="19">
    <source>
        <dbReference type="Proteomes" id="UP001150907"/>
    </source>
</evidence>
<comment type="subcellular location">
    <subcellularLocation>
        <location evidence="2">Membrane</location>
        <topology evidence="2">Single-pass membrane protein</topology>
    </subcellularLocation>
</comment>
<feature type="domain" description="RING-type" evidence="17">
    <location>
        <begin position="183"/>
        <end position="436"/>
    </location>
</feature>
<dbReference type="InterPro" id="IPR013083">
    <property type="entry name" value="Znf_RING/FYVE/PHD"/>
</dbReference>
<comment type="catalytic activity">
    <reaction evidence="1">
        <text>[E2 ubiquitin-conjugating enzyme]-S-ubiquitinyl-L-cysteine + [acceptor protein]-L-lysine = [E2 ubiquitin-conjugating enzyme]-L-cysteine + [acceptor protein]-N(6)-ubiquitinyl-L-lysine.</text>
        <dbReference type="EC" id="2.3.2.31"/>
    </reaction>
</comment>
<feature type="domain" description="RING-type" evidence="15">
    <location>
        <begin position="187"/>
        <end position="232"/>
    </location>
</feature>
<keyword evidence="5" id="KW-0808">Transferase</keyword>
<dbReference type="Pfam" id="PF05773">
    <property type="entry name" value="RWD"/>
    <property type="match status" value="1"/>
</dbReference>
<keyword evidence="7" id="KW-0479">Metal-binding</keyword>
<feature type="domain" description="RWD" evidence="16">
    <location>
        <begin position="14"/>
        <end position="151"/>
    </location>
</feature>
<evidence type="ECO:0000259" key="15">
    <source>
        <dbReference type="PROSITE" id="PS50089"/>
    </source>
</evidence>
<dbReference type="CDD" id="cd23820">
    <property type="entry name" value="RWD_RNF14"/>
    <property type="match status" value="1"/>
</dbReference>
<dbReference type="Gene3D" id="1.20.120.1750">
    <property type="match status" value="1"/>
</dbReference>
<dbReference type="InterPro" id="IPR006575">
    <property type="entry name" value="RWD_dom"/>
</dbReference>
<dbReference type="SMART" id="SM00184">
    <property type="entry name" value="RING"/>
    <property type="match status" value="1"/>
</dbReference>
<dbReference type="PROSITE" id="PS50908">
    <property type="entry name" value="RWD"/>
    <property type="match status" value="1"/>
</dbReference>
<evidence type="ECO:0000256" key="2">
    <source>
        <dbReference type="ARBA" id="ARBA00004167"/>
    </source>
</evidence>
<dbReference type="PROSITE" id="PS00518">
    <property type="entry name" value="ZF_RING_1"/>
    <property type="match status" value="1"/>
</dbReference>
<evidence type="ECO:0000256" key="7">
    <source>
        <dbReference type="ARBA" id="ARBA00022723"/>
    </source>
</evidence>
<dbReference type="Gene3D" id="3.30.40.10">
    <property type="entry name" value="Zinc/RING finger domain, C3HC4 (zinc finger)"/>
    <property type="match status" value="1"/>
</dbReference>
<dbReference type="GO" id="GO:0005737">
    <property type="term" value="C:cytoplasm"/>
    <property type="evidence" value="ECO:0007669"/>
    <property type="project" value="UniProtKB-ARBA"/>
</dbReference>
<comment type="pathway">
    <text evidence="3">Protein modification; protein ubiquitination.</text>
</comment>
<dbReference type="SUPFAM" id="SSF54495">
    <property type="entry name" value="UBC-like"/>
    <property type="match status" value="1"/>
</dbReference>
<keyword evidence="19" id="KW-1185">Reference proteome</keyword>
<name>A0A9W8BGQ6_9FUNG</name>
<evidence type="ECO:0000256" key="11">
    <source>
        <dbReference type="ARBA" id="ARBA00022833"/>
    </source>
</evidence>
<accession>A0A9W8BGQ6</accession>
<dbReference type="GO" id="GO:0061630">
    <property type="term" value="F:ubiquitin protein ligase activity"/>
    <property type="evidence" value="ECO:0007669"/>
    <property type="project" value="UniProtKB-EC"/>
</dbReference>
<evidence type="ECO:0000256" key="4">
    <source>
        <dbReference type="ARBA" id="ARBA00012251"/>
    </source>
</evidence>
<keyword evidence="13" id="KW-0472">Membrane</keyword>
<comment type="caution">
    <text evidence="18">The sequence shown here is derived from an EMBL/GenBank/DDBJ whole genome shotgun (WGS) entry which is preliminary data.</text>
</comment>
<dbReference type="OrthoDB" id="1431934at2759"/>
<gene>
    <name evidence="18" type="ORF">H4R26_001340</name>
</gene>
<evidence type="ECO:0000256" key="9">
    <source>
        <dbReference type="ARBA" id="ARBA00022771"/>
    </source>
</evidence>
<evidence type="ECO:0000256" key="1">
    <source>
        <dbReference type="ARBA" id="ARBA00001798"/>
    </source>
</evidence>
<proteinExistence type="predicted"/>
<dbReference type="InterPro" id="IPR044066">
    <property type="entry name" value="TRIAD_supradom"/>
</dbReference>
<dbReference type="Proteomes" id="UP001150907">
    <property type="component" value="Unassembled WGS sequence"/>
</dbReference>
<dbReference type="PROSITE" id="PS51873">
    <property type="entry name" value="TRIAD"/>
    <property type="match status" value="1"/>
</dbReference>
<evidence type="ECO:0000259" key="17">
    <source>
        <dbReference type="PROSITE" id="PS51873"/>
    </source>
</evidence>
<dbReference type="Gene3D" id="2.20.25.20">
    <property type="match status" value="1"/>
</dbReference>
<evidence type="ECO:0000256" key="6">
    <source>
        <dbReference type="ARBA" id="ARBA00022692"/>
    </source>
</evidence>
<organism evidence="18 19">
    <name type="scientific">Coemansia thaxteri</name>
    <dbReference type="NCBI Taxonomy" id="2663907"/>
    <lineage>
        <taxon>Eukaryota</taxon>
        <taxon>Fungi</taxon>
        <taxon>Fungi incertae sedis</taxon>
        <taxon>Zoopagomycota</taxon>
        <taxon>Kickxellomycotina</taxon>
        <taxon>Kickxellomycetes</taxon>
        <taxon>Kickxellales</taxon>
        <taxon>Kickxellaceae</taxon>
        <taxon>Coemansia</taxon>
    </lineage>
</organism>
<evidence type="ECO:0000256" key="8">
    <source>
        <dbReference type="ARBA" id="ARBA00022737"/>
    </source>
</evidence>
<keyword evidence="10" id="KW-0833">Ubl conjugation pathway</keyword>
<dbReference type="SMART" id="SM00647">
    <property type="entry name" value="IBR"/>
    <property type="match status" value="2"/>
</dbReference>
<reference evidence="18" key="1">
    <citation type="submission" date="2022-07" db="EMBL/GenBank/DDBJ databases">
        <title>Phylogenomic reconstructions and comparative analyses of Kickxellomycotina fungi.</title>
        <authorList>
            <person name="Reynolds N.K."/>
            <person name="Stajich J.E."/>
            <person name="Barry K."/>
            <person name="Grigoriev I.V."/>
            <person name="Crous P."/>
            <person name="Smith M.E."/>
        </authorList>
    </citation>
    <scope>NUCLEOTIDE SEQUENCE</scope>
    <source>
        <strain evidence="18">IMI 214461</strain>
    </source>
</reference>
<dbReference type="GO" id="GO:0016567">
    <property type="term" value="P:protein ubiquitination"/>
    <property type="evidence" value="ECO:0007669"/>
    <property type="project" value="InterPro"/>
</dbReference>
<dbReference type="Pfam" id="PF01485">
    <property type="entry name" value="IBR"/>
    <property type="match status" value="1"/>
</dbReference>
<evidence type="ECO:0000256" key="10">
    <source>
        <dbReference type="ARBA" id="ARBA00022786"/>
    </source>
</evidence>
<evidence type="ECO:0000313" key="18">
    <source>
        <dbReference type="EMBL" id="KAJ2006499.1"/>
    </source>
</evidence>
<evidence type="ECO:0000259" key="16">
    <source>
        <dbReference type="PROSITE" id="PS50908"/>
    </source>
</evidence>
<keyword evidence="11" id="KW-0862">Zinc</keyword>
<dbReference type="InterPro" id="IPR031127">
    <property type="entry name" value="E3_UB_ligase_RBR"/>
</dbReference>
<dbReference type="EC" id="2.3.2.31" evidence="4"/>
<evidence type="ECO:0000256" key="5">
    <source>
        <dbReference type="ARBA" id="ARBA00022679"/>
    </source>
</evidence>
<dbReference type="Pfam" id="PF22191">
    <property type="entry name" value="IBR_1"/>
    <property type="match status" value="1"/>
</dbReference>
<dbReference type="InterPro" id="IPR017907">
    <property type="entry name" value="Znf_RING_CS"/>
</dbReference>
<protein>
    <recommendedName>
        <fullName evidence="4">RBR-type E3 ubiquitin transferase</fullName>
        <ecNumber evidence="4">2.3.2.31</ecNumber>
    </recommendedName>
</protein>
<sequence>MDYPATDCADQQQCEMDALAAIYACSSDGLYDEQEQPFAYSVDATTAQFTGRVDIEVDAAVCEALISAANNDGGSNDRSKLVFLPPIQLRFELPTLYPLDEAPRISLTCCWLTAEALETILKRMDAIWRAEQGMCVLDSYINSIRYDLLLPTPGSPQIQINTDSFDTVIAYSAKRRQSLFGLHTYSCMICLEQQSGKHCAELSCSHVFCLSCLRAYWEMLVDEGRVWLVRCPHTDCTSLSTAPLAAPEEVARVLRPAHAQRLAELSEQRRVDMDSSQLAWCPRDGCGQWGRRDAQQDRLCVCDSCAYAFCVLCRRVWHGASRCAMASRLAVLTEYRTAVENNDSGAVAALERRYGKTVLERMLEEFRCEEASEQAVRAMTQACPTCGVRIIKAHGCNHMRCTQCDTHFCYLCGECVDRDLPLNHFNSVGSSCHMLLLEGVLGDEGDEEGGS</sequence>
<evidence type="ECO:0000256" key="14">
    <source>
        <dbReference type="PROSITE-ProRule" id="PRU00175"/>
    </source>
</evidence>
<evidence type="ECO:0000256" key="13">
    <source>
        <dbReference type="ARBA" id="ARBA00023136"/>
    </source>
</evidence>
<dbReference type="EMBL" id="JANBQF010000058">
    <property type="protein sequence ID" value="KAJ2006499.1"/>
    <property type="molecule type" value="Genomic_DNA"/>
</dbReference>
<dbReference type="InterPro" id="IPR002867">
    <property type="entry name" value="IBR_dom"/>
</dbReference>
<dbReference type="PANTHER" id="PTHR11685">
    <property type="entry name" value="RBR FAMILY RING FINGER AND IBR DOMAIN-CONTAINING"/>
    <property type="match status" value="1"/>
</dbReference>
<dbReference type="PROSITE" id="PS50089">
    <property type="entry name" value="ZF_RING_2"/>
    <property type="match status" value="1"/>
</dbReference>
<dbReference type="SUPFAM" id="SSF57850">
    <property type="entry name" value="RING/U-box"/>
    <property type="match status" value="3"/>
</dbReference>
<keyword evidence="8" id="KW-0677">Repeat</keyword>
<keyword evidence="12" id="KW-1133">Transmembrane helix</keyword>
<evidence type="ECO:0000256" key="12">
    <source>
        <dbReference type="ARBA" id="ARBA00022989"/>
    </source>
</evidence>
<dbReference type="GO" id="GO:0008270">
    <property type="term" value="F:zinc ion binding"/>
    <property type="evidence" value="ECO:0007669"/>
    <property type="project" value="UniProtKB-KW"/>
</dbReference>
<dbReference type="AlphaFoldDB" id="A0A9W8BGQ6"/>
<dbReference type="FunFam" id="3.30.40.10:FF:000051">
    <property type="entry name" value="RBR-type E3 ubiquitin transferase"/>
    <property type="match status" value="1"/>
</dbReference>
<keyword evidence="6" id="KW-0812">Transmembrane</keyword>
<dbReference type="InterPro" id="IPR001841">
    <property type="entry name" value="Znf_RING"/>
</dbReference>
<dbReference type="Gene3D" id="3.10.110.10">
    <property type="entry name" value="Ubiquitin Conjugating Enzyme"/>
    <property type="match status" value="1"/>
</dbReference>
<evidence type="ECO:0000256" key="3">
    <source>
        <dbReference type="ARBA" id="ARBA00004906"/>
    </source>
</evidence>